<organism evidence="2 3">
    <name type="scientific">Ricinus communis</name>
    <name type="common">Castor bean</name>
    <dbReference type="NCBI Taxonomy" id="3988"/>
    <lineage>
        <taxon>Eukaryota</taxon>
        <taxon>Viridiplantae</taxon>
        <taxon>Streptophyta</taxon>
        <taxon>Embryophyta</taxon>
        <taxon>Tracheophyta</taxon>
        <taxon>Spermatophyta</taxon>
        <taxon>Magnoliopsida</taxon>
        <taxon>eudicotyledons</taxon>
        <taxon>Gunneridae</taxon>
        <taxon>Pentapetalae</taxon>
        <taxon>rosids</taxon>
        <taxon>fabids</taxon>
        <taxon>Malpighiales</taxon>
        <taxon>Euphorbiaceae</taxon>
        <taxon>Acalyphoideae</taxon>
        <taxon>Acalypheae</taxon>
        <taxon>Ricinus</taxon>
    </lineage>
</organism>
<keyword evidence="1" id="KW-0732">Signal</keyword>
<feature type="signal peptide" evidence="1">
    <location>
        <begin position="1"/>
        <end position="28"/>
    </location>
</feature>
<evidence type="ECO:0000313" key="3">
    <source>
        <dbReference type="Proteomes" id="UP000008311"/>
    </source>
</evidence>
<feature type="chain" id="PRO_5002889078" evidence="1">
    <location>
        <begin position="29"/>
        <end position="228"/>
    </location>
</feature>
<dbReference type="STRING" id="3988.B9S8H4"/>
<dbReference type="Proteomes" id="UP000008311">
    <property type="component" value="Unassembled WGS sequence"/>
</dbReference>
<sequence length="228" mass="25396">MPRINPPLSPPFNRRLILLFPIIHLIHGSLLQADGASAASSSYFGSYTQYKTIISLSHSLFTRVSNLRAARGDIAGASRAKGIADRLEKGFWGLAGSVGFDYVKNYSWRDLNYRELYGVVSDLNELASVLSELTQAESDMQRASLVARNYSNILRIAKSVLQRFLKVFHQSGALKEVVETVQREVVDGELLRDSLELGTNDLKGLVRILKDLASQSYSTSDYYDTDDL</sequence>
<protein>
    <submittedName>
        <fullName evidence="2">Uncharacterized protein</fullName>
    </submittedName>
</protein>
<evidence type="ECO:0000313" key="2">
    <source>
        <dbReference type="EMBL" id="EEF40151.1"/>
    </source>
</evidence>
<proteinExistence type="predicted"/>
<name>B9S8H4_RICCO</name>
<dbReference type="EMBL" id="EQ973891">
    <property type="protein sequence ID" value="EEF40151.1"/>
    <property type="molecule type" value="Genomic_DNA"/>
</dbReference>
<evidence type="ECO:0000256" key="1">
    <source>
        <dbReference type="SAM" id="SignalP"/>
    </source>
</evidence>
<dbReference type="FunCoup" id="B9S8H4">
    <property type="interactions" value="561"/>
</dbReference>
<accession>B9S8H4</accession>
<gene>
    <name evidence="2" type="ORF">RCOM_1252970</name>
</gene>
<dbReference type="eggNOG" id="ENOG502RXIJ">
    <property type="taxonomic scope" value="Eukaryota"/>
</dbReference>
<keyword evidence="3" id="KW-1185">Reference proteome</keyword>
<dbReference type="AlphaFoldDB" id="B9S8H4"/>
<reference evidence="3" key="1">
    <citation type="journal article" date="2010" name="Nat. Biotechnol.">
        <title>Draft genome sequence of the oilseed species Ricinus communis.</title>
        <authorList>
            <person name="Chan A.P."/>
            <person name="Crabtree J."/>
            <person name="Zhao Q."/>
            <person name="Lorenzi H."/>
            <person name="Orvis J."/>
            <person name="Puiu D."/>
            <person name="Melake-Berhan A."/>
            <person name="Jones K.M."/>
            <person name="Redman J."/>
            <person name="Chen G."/>
            <person name="Cahoon E.B."/>
            <person name="Gedil M."/>
            <person name="Stanke M."/>
            <person name="Haas B.J."/>
            <person name="Wortman J.R."/>
            <person name="Fraser-Liggett C.M."/>
            <person name="Ravel J."/>
            <person name="Rabinowicz P.D."/>
        </authorList>
    </citation>
    <scope>NUCLEOTIDE SEQUENCE [LARGE SCALE GENOMIC DNA]</scope>
    <source>
        <strain evidence="3">cv. Hale</strain>
    </source>
</reference>
<dbReference type="PANTHER" id="PTHR36806">
    <property type="entry name" value="ADENINE PHOSPHORIBOSYLTRANSFERASE"/>
    <property type="match status" value="1"/>
</dbReference>
<dbReference type="InParanoid" id="B9S8H4"/>